<feature type="region of interest" description="Disordered" evidence="1">
    <location>
        <begin position="80"/>
        <end position="102"/>
    </location>
</feature>
<evidence type="ECO:0000313" key="2">
    <source>
        <dbReference type="EMBL" id="TCO16418.1"/>
    </source>
</evidence>
<proteinExistence type="predicted"/>
<name>A0ABY2BD42_9ACTN</name>
<feature type="region of interest" description="Disordered" evidence="1">
    <location>
        <begin position="17"/>
        <end position="60"/>
    </location>
</feature>
<dbReference type="EMBL" id="SLWM01000017">
    <property type="protein sequence ID" value="TCO16418.1"/>
    <property type="molecule type" value="Genomic_DNA"/>
</dbReference>
<sequence>MGITRGQAIEKRYASTPSCFSRARSSGQRRYESHATSPVSPLSIAPGTRQNVSQIDGNRPSASIAPSIWYAEVAVPQTKSCRSGESSTIGDPQGVEVGFFKG</sequence>
<feature type="compositionally biased region" description="Polar residues" evidence="1">
    <location>
        <begin position="17"/>
        <end position="40"/>
    </location>
</feature>
<feature type="compositionally biased region" description="Polar residues" evidence="1">
    <location>
        <begin position="80"/>
        <end position="90"/>
    </location>
</feature>
<protein>
    <submittedName>
        <fullName evidence="2">Uncharacterized protein</fullName>
    </submittedName>
</protein>
<evidence type="ECO:0000313" key="3">
    <source>
        <dbReference type="Proteomes" id="UP000295818"/>
    </source>
</evidence>
<reference evidence="2 3" key="1">
    <citation type="journal article" date="2015" name="Stand. Genomic Sci.">
        <title>Genomic Encyclopedia of Bacterial and Archaeal Type Strains, Phase III: the genomes of soil and plant-associated and newly described type strains.</title>
        <authorList>
            <person name="Whitman W.B."/>
            <person name="Woyke T."/>
            <person name="Klenk H.P."/>
            <person name="Zhou Y."/>
            <person name="Lilburn T.G."/>
            <person name="Beck B.J."/>
            <person name="De Vos P."/>
            <person name="Vandamme P."/>
            <person name="Eisen J.A."/>
            <person name="Garrity G."/>
            <person name="Hugenholtz P."/>
            <person name="Kyrpides N.C."/>
        </authorList>
    </citation>
    <scope>NUCLEOTIDE SEQUENCE [LARGE SCALE GENOMIC DNA]</scope>
    <source>
        <strain evidence="2 3">VKM Ac-2538</strain>
    </source>
</reference>
<keyword evidence="3" id="KW-1185">Reference proteome</keyword>
<organism evidence="2 3">
    <name type="scientific">Kribbella orskensis</name>
    <dbReference type="NCBI Taxonomy" id="2512216"/>
    <lineage>
        <taxon>Bacteria</taxon>
        <taxon>Bacillati</taxon>
        <taxon>Actinomycetota</taxon>
        <taxon>Actinomycetes</taxon>
        <taxon>Propionibacteriales</taxon>
        <taxon>Kribbellaceae</taxon>
        <taxon>Kribbella</taxon>
    </lineage>
</organism>
<evidence type="ECO:0000256" key="1">
    <source>
        <dbReference type="SAM" id="MobiDB-lite"/>
    </source>
</evidence>
<dbReference type="Proteomes" id="UP000295818">
    <property type="component" value="Unassembled WGS sequence"/>
</dbReference>
<gene>
    <name evidence="2" type="ORF">EV644_11772</name>
</gene>
<accession>A0ABY2BD42</accession>
<comment type="caution">
    <text evidence="2">The sequence shown here is derived from an EMBL/GenBank/DDBJ whole genome shotgun (WGS) entry which is preliminary data.</text>
</comment>